<dbReference type="AlphaFoldDB" id="A0A1G5FMQ4"/>
<protein>
    <submittedName>
        <fullName evidence="1">Uncharacterized protein</fullName>
    </submittedName>
</protein>
<evidence type="ECO:0000313" key="2">
    <source>
        <dbReference type="Proteomes" id="UP000198870"/>
    </source>
</evidence>
<dbReference type="EMBL" id="FMUX01000008">
    <property type="protein sequence ID" value="SCY40451.1"/>
    <property type="molecule type" value="Genomic_DNA"/>
</dbReference>
<dbReference type="Proteomes" id="UP000198870">
    <property type="component" value="Unassembled WGS sequence"/>
</dbReference>
<accession>A0A1G5FMQ4</accession>
<keyword evidence="2" id="KW-1185">Reference proteome</keyword>
<evidence type="ECO:0000313" key="1">
    <source>
        <dbReference type="EMBL" id="SCY40451.1"/>
    </source>
</evidence>
<name>A0A1G5FMQ4_9BACT</name>
<proteinExistence type="predicted"/>
<sequence length="57" mass="6893">MTNIFVYIYLKNKMTNIFVAYIDKCICHFRKPTDMPFFYVKTDKTSWFLSYFKGESG</sequence>
<reference evidence="1 2" key="1">
    <citation type="submission" date="2016-10" db="EMBL/GenBank/DDBJ databases">
        <authorList>
            <person name="de Groot N.N."/>
        </authorList>
    </citation>
    <scope>NUCLEOTIDE SEQUENCE [LARGE SCALE GENOMIC DNA]</scope>
    <source>
        <strain evidence="1 2">AA1</strain>
    </source>
</reference>
<organism evidence="1 2">
    <name type="scientific">Desulfoluna spongiiphila</name>
    <dbReference type="NCBI Taxonomy" id="419481"/>
    <lineage>
        <taxon>Bacteria</taxon>
        <taxon>Pseudomonadati</taxon>
        <taxon>Thermodesulfobacteriota</taxon>
        <taxon>Desulfobacteria</taxon>
        <taxon>Desulfobacterales</taxon>
        <taxon>Desulfolunaceae</taxon>
        <taxon>Desulfoluna</taxon>
    </lineage>
</organism>
<gene>
    <name evidence="1" type="ORF">SAMN05216233_108161</name>
</gene>